<keyword evidence="1" id="KW-0175">Coiled coil</keyword>
<organism evidence="4">
    <name type="scientific">Brassica cretica</name>
    <name type="common">Mustard</name>
    <dbReference type="NCBI Taxonomy" id="69181"/>
    <lineage>
        <taxon>Eukaryota</taxon>
        <taxon>Viridiplantae</taxon>
        <taxon>Streptophyta</taxon>
        <taxon>Embryophyta</taxon>
        <taxon>Tracheophyta</taxon>
        <taxon>Spermatophyta</taxon>
        <taxon>Magnoliopsida</taxon>
        <taxon>eudicotyledons</taxon>
        <taxon>Gunneridae</taxon>
        <taxon>Pentapetalae</taxon>
        <taxon>rosids</taxon>
        <taxon>malvids</taxon>
        <taxon>Brassicales</taxon>
        <taxon>Brassicaceae</taxon>
        <taxon>Brassiceae</taxon>
        <taxon>Brassica</taxon>
    </lineage>
</organism>
<keyword evidence="3" id="KW-1133">Transmembrane helix</keyword>
<accession>A0A8S9I1C0</accession>
<feature type="coiled-coil region" evidence="1">
    <location>
        <begin position="600"/>
        <end position="690"/>
    </location>
</feature>
<feature type="transmembrane region" description="Helical" evidence="3">
    <location>
        <begin position="866"/>
        <end position="884"/>
    </location>
</feature>
<protein>
    <submittedName>
        <fullName evidence="4">Uncharacterized protein</fullName>
    </submittedName>
</protein>
<evidence type="ECO:0000313" key="4">
    <source>
        <dbReference type="EMBL" id="KAF2561968.1"/>
    </source>
</evidence>
<evidence type="ECO:0000256" key="2">
    <source>
        <dbReference type="SAM" id="MobiDB-lite"/>
    </source>
</evidence>
<proteinExistence type="predicted"/>
<dbReference type="SUPFAM" id="SSF57997">
    <property type="entry name" value="Tropomyosin"/>
    <property type="match status" value="1"/>
</dbReference>
<feature type="region of interest" description="Disordered" evidence="2">
    <location>
        <begin position="820"/>
        <end position="854"/>
    </location>
</feature>
<dbReference type="EMBL" id="QGKY02001250">
    <property type="protein sequence ID" value="KAF2561968.1"/>
    <property type="molecule type" value="Genomic_DNA"/>
</dbReference>
<dbReference type="PANTHER" id="PTHR35705:SF11">
    <property type="entry name" value="EGF-LIKE DOMAIN-CONTAINING PROTEIN"/>
    <property type="match status" value="1"/>
</dbReference>
<feature type="coiled-coil region" evidence="1">
    <location>
        <begin position="250"/>
        <end position="358"/>
    </location>
</feature>
<evidence type="ECO:0000256" key="3">
    <source>
        <dbReference type="SAM" id="Phobius"/>
    </source>
</evidence>
<sequence>MLEKSLARELELEKKLIEFQQNEEELKLKLQYTEEVSSRMEEASEFIWGQFLEAENSSEVLMGISKELVGRLQIIQLSQNGSAQRESELKAKLEDLTVQLEGKNLLVQNLEGTIAENREMVSEVLTLREKVKSAEEKLEKTETELKSVSASKQEVLLHLAETEDANESIKESLFEAESRAESGEAKIKEVDAVNLELTEELNFLKDADDKKTKKVSSLEKQLRELEFQFQNSKVSSEASQEQQNMLYSAIWDMETLIEDLKSKASKAESRTETVEEQCVVLSTTNSVLNKEVTLLRQRAKSLEASLDLANGEKEKNAQEITVRNKLLMDMVMQLSSERERIQEQLYSLAKENEKLRVNQCSMGSKYQRNGTYAGDKELTFNTDGGGIEAFAESLQAGSYLGNSREMAKEEVNCLPPVAPIMDTYETNASCRRDNECIKYCPKGCKIVNCNFGTCFLGYLGSGQDLRQKYVLRPSDLRHKNALRMLEKSLARELELEKKLIEFQQNEEELKLKLHYTEEVSSRMEEASEFIWGQFLEAENSSEVLMGISKELVGRLQIIQLSQNGSAQRESELKAKLEDLTVQLEGKDLLVQKLEGTIAENREMVSEVLTLREQVKSAEEKLEKTETELKSVNASKQEVLLHLAETEDANESIKESLFEAESRAESGEAKIKEVDAANLELTEELNFLKDADDKKTKKVSSIEKQLRELEFQLQNSKVSSEASQEQQNMLYTAIWDMETLIEDLKSKASKAESRTETVEEKCVVVSTANSVLNKEVILLRQRAKSLEASLELANDEKEKNAQEITVRNKLLMDMVMQLSSERERIQEQEDERTREEPETDVEPEDHYASEKSSMNTEIRRAPNLRRILVLALAFVLSFILCFGVCY</sequence>
<name>A0A8S9I1C0_BRACR</name>
<feature type="coiled-coil region" evidence="1">
    <location>
        <begin position="93"/>
        <end position="207"/>
    </location>
</feature>
<dbReference type="PANTHER" id="PTHR35705">
    <property type="entry name" value="WPP DOMAIN-INTERACTING TAIL-ANCHORED PROTEIN 1"/>
    <property type="match status" value="1"/>
</dbReference>
<gene>
    <name evidence="4" type="ORF">F2Q70_00015694</name>
</gene>
<reference evidence="4" key="1">
    <citation type="submission" date="2019-12" db="EMBL/GenBank/DDBJ databases">
        <title>Genome sequencing and annotation of Brassica cretica.</title>
        <authorList>
            <person name="Studholme D.J."/>
            <person name="Sarris P.F."/>
        </authorList>
    </citation>
    <scope>NUCLEOTIDE SEQUENCE</scope>
    <source>
        <strain evidence="4">PFS-102/07</strain>
        <tissue evidence="4">Leaf</tissue>
    </source>
</reference>
<dbReference type="InterPro" id="IPR039976">
    <property type="entry name" value="WIT1/WIT2"/>
</dbReference>
<dbReference type="AlphaFoldDB" id="A0A8S9I1C0"/>
<comment type="caution">
    <text evidence="4">The sequence shown here is derived from an EMBL/GenBank/DDBJ whole genome shotgun (WGS) entry which is preliminary data.</text>
</comment>
<keyword evidence="3" id="KW-0472">Membrane</keyword>
<keyword evidence="3" id="KW-0812">Transmembrane</keyword>
<feature type="compositionally biased region" description="Basic and acidic residues" evidence="2">
    <location>
        <begin position="820"/>
        <end position="835"/>
    </location>
</feature>
<evidence type="ECO:0000256" key="1">
    <source>
        <dbReference type="SAM" id="Coils"/>
    </source>
</evidence>